<feature type="domain" description="Aminoglycoside phosphotransferase" evidence="2">
    <location>
        <begin position="57"/>
        <end position="279"/>
    </location>
</feature>
<sequence length="321" mass="34302">MHPAGLSLLWEDGHPPDSLRTRFGFTDLDDVAAWLSDVLRRHWGITVARCERVVISAHNAIAWLDTSAGPLVVKIGAHAPAFERLAAIADVLAGLEAAGVPVAAPLPSRGGERRIVAHADRPLSVVVQPLVDGELLDPTDVTAVRAAGAELARLHLAASALPAGAIAADPCLPEPDPRRRLANGPSAAGRAPRASARLADLLEGLPDLDSAPQLIHSDYRSTNILMAGPRVAVILDFDEMMVDHRVYDVARAVVNLATRFRTWRPTTPATRESFLAGYRTIAPFTEREEGWLEAFTLWFGLGSVPAGDDPDGWAAAVEHGL</sequence>
<dbReference type="EMBL" id="SMNA01000010">
    <property type="protein sequence ID" value="TDE89925.1"/>
    <property type="molecule type" value="Genomic_DNA"/>
</dbReference>
<proteinExistence type="inferred from homology"/>
<dbReference type="PANTHER" id="PTHR21064">
    <property type="entry name" value="AMINOGLYCOSIDE PHOSPHOTRANSFERASE DOMAIN-CONTAINING PROTEIN-RELATED"/>
    <property type="match status" value="1"/>
</dbReference>
<comment type="similarity">
    <text evidence="1">Belongs to the pseudomonas-type ThrB family.</text>
</comment>
<evidence type="ECO:0000313" key="4">
    <source>
        <dbReference type="Proteomes" id="UP000504882"/>
    </source>
</evidence>
<dbReference type="InterPro" id="IPR050249">
    <property type="entry name" value="Pseudomonas-type_ThrB"/>
</dbReference>
<dbReference type="PROSITE" id="PS00109">
    <property type="entry name" value="PROTEIN_KINASE_TYR"/>
    <property type="match status" value="1"/>
</dbReference>
<dbReference type="InterPro" id="IPR008266">
    <property type="entry name" value="Tyr_kinase_AS"/>
</dbReference>
<dbReference type="InterPro" id="IPR002575">
    <property type="entry name" value="Aminoglycoside_PTrfase"/>
</dbReference>
<evidence type="ECO:0000313" key="3">
    <source>
        <dbReference type="EMBL" id="TDE89925.1"/>
    </source>
</evidence>
<protein>
    <submittedName>
        <fullName evidence="3">Aminoglycoside phosphotransferase</fullName>
    </submittedName>
</protein>
<dbReference type="InterPro" id="IPR011009">
    <property type="entry name" value="Kinase-like_dom_sf"/>
</dbReference>
<keyword evidence="4" id="KW-1185">Reference proteome</keyword>
<comment type="caution">
    <text evidence="3">The sequence shown here is derived from an EMBL/GenBank/DDBJ whole genome shotgun (WGS) entry which is preliminary data.</text>
</comment>
<name>A0ABY2DZ19_9MICO</name>
<dbReference type="Pfam" id="PF01636">
    <property type="entry name" value="APH"/>
    <property type="match status" value="1"/>
</dbReference>
<organism evidence="3 4">
    <name type="scientific">Occultella glacieicola</name>
    <dbReference type="NCBI Taxonomy" id="2518684"/>
    <lineage>
        <taxon>Bacteria</taxon>
        <taxon>Bacillati</taxon>
        <taxon>Actinomycetota</taxon>
        <taxon>Actinomycetes</taxon>
        <taxon>Micrococcales</taxon>
        <taxon>Ruaniaceae</taxon>
        <taxon>Occultella</taxon>
    </lineage>
</organism>
<dbReference type="Gene3D" id="3.90.1200.10">
    <property type="match status" value="1"/>
</dbReference>
<accession>A0ABY2DZ19</accession>
<gene>
    <name evidence="3" type="ORF">EXU48_18520</name>
</gene>
<dbReference type="RefSeq" id="WP_133109180.1">
    <property type="nucleotide sequence ID" value="NZ_SMNA01000010.1"/>
</dbReference>
<dbReference type="PANTHER" id="PTHR21064:SF6">
    <property type="entry name" value="AMINOGLYCOSIDE PHOSPHOTRANSFERASE DOMAIN-CONTAINING PROTEIN"/>
    <property type="match status" value="1"/>
</dbReference>
<dbReference type="SUPFAM" id="SSF56112">
    <property type="entry name" value="Protein kinase-like (PK-like)"/>
    <property type="match status" value="1"/>
</dbReference>
<reference evidence="3 4" key="1">
    <citation type="submission" date="2019-03" db="EMBL/GenBank/DDBJ databases">
        <title>Genomic features of bacteria from cold environments.</title>
        <authorList>
            <person name="Shen L."/>
        </authorList>
    </citation>
    <scope>NUCLEOTIDE SEQUENCE [LARGE SCALE GENOMIC DNA]</scope>
    <source>
        <strain evidence="4">T3246-1</strain>
    </source>
</reference>
<evidence type="ECO:0000259" key="2">
    <source>
        <dbReference type="Pfam" id="PF01636"/>
    </source>
</evidence>
<evidence type="ECO:0000256" key="1">
    <source>
        <dbReference type="ARBA" id="ARBA00038240"/>
    </source>
</evidence>
<dbReference type="Proteomes" id="UP000504882">
    <property type="component" value="Unassembled WGS sequence"/>
</dbReference>